<comment type="caution">
    <text evidence="1">The sequence shown here is derived from an EMBL/GenBank/DDBJ whole genome shotgun (WGS) entry which is preliminary data.</text>
</comment>
<dbReference type="Proteomes" id="UP001527392">
    <property type="component" value="Unassembled WGS sequence"/>
</dbReference>
<reference evidence="1 2" key="1">
    <citation type="submission" date="2022-01" db="EMBL/GenBank/DDBJ databases">
        <title>VMRC isolate genome collection.</title>
        <authorList>
            <person name="France M."/>
            <person name="Rutt L."/>
            <person name="Humphrys M."/>
            <person name="Ravel J."/>
        </authorList>
    </citation>
    <scope>NUCLEOTIDE SEQUENCE [LARGE SCALE GENOMIC DNA]</scope>
    <source>
        <strain evidence="1 2">C0030B4</strain>
    </source>
</reference>
<sequence>MLFDHYAYFYSKAERKYNPHTHGYEGEIKLVDSLPANVTDVGTNRSVQLFGNYNQNSKVVRTIKEPPANWDYMTIDNHDPKFVLQTSRKPLKYFTLIVGESNGKN</sequence>
<proteinExistence type="predicted"/>
<evidence type="ECO:0000313" key="2">
    <source>
        <dbReference type="Proteomes" id="UP001527392"/>
    </source>
</evidence>
<gene>
    <name evidence="1" type="ORF">L2504_04330</name>
</gene>
<keyword evidence="2" id="KW-1185">Reference proteome</keyword>
<evidence type="ECO:0000313" key="1">
    <source>
        <dbReference type="EMBL" id="MCZ3781370.1"/>
    </source>
</evidence>
<dbReference type="RefSeq" id="WP_269257273.1">
    <property type="nucleotide sequence ID" value="NZ_JAKHMK010000006.1"/>
</dbReference>
<dbReference type="EMBL" id="JAKHMS010000007">
    <property type="protein sequence ID" value="MCZ3781370.1"/>
    <property type="molecule type" value="Genomic_DNA"/>
</dbReference>
<accession>A0ABT4K6L9</accession>
<protein>
    <submittedName>
        <fullName evidence="1">Uncharacterized protein</fullName>
    </submittedName>
</protein>
<organism evidence="1 2">
    <name type="scientific">Limosilactobacillus vaginalis</name>
    <dbReference type="NCBI Taxonomy" id="1633"/>
    <lineage>
        <taxon>Bacteria</taxon>
        <taxon>Bacillati</taxon>
        <taxon>Bacillota</taxon>
        <taxon>Bacilli</taxon>
        <taxon>Lactobacillales</taxon>
        <taxon>Lactobacillaceae</taxon>
        <taxon>Limosilactobacillus</taxon>
    </lineage>
</organism>
<name>A0ABT4K6L9_9LACO</name>